<evidence type="ECO:0000313" key="3">
    <source>
        <dbReference type="Proteomes" id="UP000758603"/>
    </source>
</evidence>
<proteinExistence type="predicted"/>
<sequence length="246" mass="26803">MSHEHPASADGSHCQHGNSSMNNHPRADLDPANLEEPELDGGRADSDEPFPWIRLGQADGSATTVDQLFRHAKSLRLCKLCATIDLEFLRSRATEEVIGSIAVGHVCVNSPILDSKAKSCDLGTFFSWAAALHYRTKKRESVGWHRASHAEEGFPANSGPKLPSTLEWVTMAEQPSTFDSDDSIKATTHEPILGSLIAQSQSLKEATMRWNQLRNKAFLLEPPPKSYAAAAVGVRPLIANDIDIAV</sequence>
<dbReference type="EMBL" id="JAGPXC010000008">
    <property type="protein sequence ID" value="KAH6647852.1"/>
    <property type="molecule type" value="Genomic_DNA"/>
</dbReference>
<evidence type="ECO:0000313" key="2">
    <source>
        <dbReference type="EMBL" id="KAH6647852.1"/>
    </source>
</evidence>
<dbReference type="GeneID" id="70136926"/>
<evidence type="ECO:0000256" key="1">
    <source>
        <dbReference type="SAM" id="MobiDB-lite"/>
    </source>
</evidence>
<reference evidence="2" key="1">
    <citation type="journal article" date="2021" name="Nat. Commun.">
        <title>Genetic determinants of endophytism in the Arabidopsis root mycobiome.</title>
        <authorList>
            <person name="Mesny F."/>
            <person name="Miyauchi S."/>
            <person name="Thiergart T."/>
            <person name="Pickel B."/>
            <person name="Atanasova L."/>
            <person name="Karlsson M."/>
            <person name="Huettel B."/>
            <person name="Barry K.W."/>
            <person name="Haridas S."/>
            <person name="Chen C."/>
            <person name="Bauer D."/>
            <person name="Andreopoulos W."/>
            <person name="Pangilinan J."/>
            <person name="LaButti K."/>
            <person name="Riley R."/>
            <person name="Lipzen A."/>
            <person name="Clum A."/>
            <person name="Drula E."/>
            <person name="Henrissat B."/>
            <person name="Kohler A."/>
            <person name="Grigoriev I.V."/>
            <person name="Martin F.M."/>
            <person name="Hacquard S."/>
        </authorList>
    </citation>
    <scope>NUCLEOTIDE SEQUENCE</scope>
    <source>
        <strain evidence="2">MPI-SDFR-AT-0073</strain>
    </source>
</reference>
<comment type="caution">
    <text evidence="2">The sequence shown here is derived from an EMBL/GenBank/DDBJ whole genome shotgun (WGS) entry which is preliminary data.</text>
</comment>
<keyword evidence="3" id="KW-1185">Reference proteome</keyword>
<dbReference type="RefSeq" id="XP_045954364.1">
    <property type="nucleotide sequence ID" value="XM_046108035.1"/>
</dbReference>
<dbReference type="AlphaFoldDB" id="A0A9P8RQC4"/>
<organism evidence="2 3">
    <name type="scientific">Truncatella angustata</name>
    <dbReference type="NCBI Taxonomy" id="152316"/>
    <lineage>
        <taxon>Eukaryota</taxon>
        <taxon>Fungi</taxon>
        <taxon>Dikarya</taxon>
        <taxon>Ascomycota</taxon>
        <taxon>Pezizomycotina</taxon>
        <taxon>Sordariomycetes</taxon>
        <taxon>Xylariomycetidae</taxon>
        <taxon>Amphisphaeriales</taxon>
        <taxon>Sporocadaceae</taxon>
        <taxon>Truncatella</taxon>
    </lineage>
</organism>
<gene>
    <name evidence="2" type="ORF">BKA67DRAFT_662605</name>
</gene>
<name>A0A9P8RQC4_9PEZI</name>
<feature type="region of interest" description="Disordered" evidence="1">
    <location>
        <begin position="1"/>
        <end position="50"/>
    </location>
</feature>
<protein>
    <submittedName>
        <fullName evidence="2">Uncharacterized protein</fullName>
    </submittedName>
</protein>
<accession>A0A9P8RQC4</accession>
<dbReference type="Proteomes" id="UP000758603">
    <property type="component" value="Unassembled WGS sequence"/>
</dbReference>